<protein>
    <recommendedName>
        <fullName evidence="1">ABC-three component systems C-terminal domain-containing protein</fullName>
    </recommendedName>
</protein>
<comment type="caution">
    <text evidence="2">The sequence shown here is derived from an EMBL/GenBank/DDBJ whole genome shotgun (WGS) entry which is preliminary data.</text>
</comment>
<name>A0A927IZJ2_9MICO</name>
<keyword evidence="3" id="KW-1185">Reference proteome</keyword>
<evidence type="ECO:0000313" key="2">
    <source>
        <dbReference type="EMBL" id="MBD8078337.1"/>
    </source>
</evidence>
<proteinExistence type="predicted"/>
<evidence type="ECO:0000259" key="1">
    <source>
        <dbReference type="Pfam" id="PF20283"/>
    </source>
</evidence>
<evidence type="ECO:0000313" key="3">
    <source>
        <dbReference type="Proteomes" id="UP000610846"/>
    </source>
</evidence>
<dbReference type="RefSeq" id="WP_191827936.1">
    <property type="nucleotide sequence ID" value="NZ_JACYHB010000003.1"/>
</dbReference>
<accession>A0A927IZJ2</accession>
<reference evidence="2" key="1">
    <citation type="journal article" date="2018" name="Curr. Microbiol.">
        <title>Cellulosimicrobium arenosum sp. nov., Isolated from Marine Sediment Sand.</title>
        <authorList>
            <person name="Oh M."/>
            <person name="Kim J.H."/>
            <person name="Yoon J.H."/>
            <person name="Schumann P."/>
            <person name="Kim W."/>
        </authorList>
    </citation>
    <scope>NUCLEOTIDE SEQUENCE</scope>
    <source>
        <strain evidence="2">KCTC 49039</strain>
    </source>
</reference>
<gene>
    <name evidence="2" type="ORF">IF651_04605</name>
</gene>
<reference evidence="2" key="2">
    <citation type="submission" date="2020-09" db="EMBL/GenBank/DDBJ databases">
        <authorList>
            <person name="Yu Y."/>
        </authorList>
    </citation>
    <scope>NUCLEOTIDE SEQUENCE</scope>
    <source>
        <strain evidence="2">KCTC 49039</strain>
    </source>
</reference>
<dbReference type="Proteomes" id="UP000610846">
    <property type="component" value="Unassembled WGS sequence"/>
</dbReference>
<dbReference type="Pfam" id="PF20283">
    <property type="entry name" value="CTD7"/>
    <property type="match status" value="1"/>
</dbReference>
<dbReference type="EMBL" id="JACYHB010000003">
    <property type="protein sequence ID" value="MBD8078337.1"/>
    <property type="molecule type" value="Genomic_DNA"/>
</dbReference>
<dbReference type="AlphaFoldDB" id="A0A927IZJ2"/>
<dbReference type="InterPro" id="IPR046913">
    <property type="entry name" value="ABC-3C_CTD7"/>
</dbReference>
<feature type="domain" description="ABC-three component systems C-terminal" evidence="1">
    <location>
        <begin position="263"/>
        <end position="399"/>
    </location>
</feature>
<sequence length="413" mass="46666">MSSGEHSAAASAAGYLYQVRWALLNLLREGRTRPDQVISLEMHDDVGWESASGTATELLQTKLHATETAGLGDYDPDIWKTLLIWLKRTDAMDPNGPDLALVTTSTARPGSAAFALRPGTRDEPTAADLLSTAAEASTNKKTEEGRRRFLKLSKLERTAFLCRVRVLDKSLPLEDLDEAVRQEIWGLPSGEKAQDRFLAELWRWWDNMSIDLLLGRRAGVAVSQLKVFVQELRDGYGPDSLRTTVLKSDVSEQDIVQHATGRFYDQMIAVRYNRPNLRLAVIDYYRALKQETEWVDDSLIGLHELQAFEENLRDEWARAFNDMLDDLSGGVGEYRSESVDDETKWRAGKELLRTLLESTKVTIRRHYDDPFFARGKRHELAHRDNELGIGWHPDFSDQLEDLVAVVVGGPAKV</sequence>
<organism evidence="2 3">
    <name type="scientific">Cellulosimicrobium arenosum</name>
    <dbReference type="NCBI Taxonomy" id="2708133"/>
    <lineage>
        <taxon>Bacteria</taxon>
        <taxon>Bacillati</taxon>
        <taxon>Actinomycetota</taxon>
        <taxon>Actinomycetes</taxon>
        <taxon>Micrococcales</taxon>
        <taxon>Promicromonosporaceae</taxon>
        <taxon>Cellulosimicrobium</taxon>
    </lineage>
</organism>